<feature type="region of interest" description="Disordered" evidence="1">
    <location>
        <begin position="1"/>
        <end position="20"/>
    </location>
</feature>
<reference evidence="2" key="1">
    <citation type="submission" date="2018-05" db="EMBL/GenBank/DDBJ databases">
        <title>Draft genome of Mucuna pruriens seed.</title>
        <authorList>
            <person name="Nnadi N.E."/>
            <person name="Vos R."/>
            <person name="Hasami M.H."/>
            <person name="Devisetty U.K."/>
            <person name="Aguiy J.C."/>
        </authorList>
    </citation>
    <scope>NUCLEOTIDE SEQUENCE [LARGE SCALE GENOMIC DNA]</scope>
    <source>
        <strain evidence="2">JCA_2017</strain>
    </source>
</reference>
<protein>
    <recommendedName>
        <fullName evidence="4">Retrotransposon gag domain-containing protein</fullName>
    </recommendedName>
</protein>
<evidence type="ECO:0000313" key="3">
    <source>
        <dbReference type="Proteomes" id="UP000257109"/>
    </source>
</evidence>
<feature type="non-terminal residue" evidence="2">
    <location>
        <position position="1"/>
    </location>
</feature>
<dbReference type="PANTHER" id="PTHR33067:SF9">
    <property type="entry name" value="RNA-DIRECTED DNA POLYMERASE"/>
    <property type="match status" value="1"/>
</dbReference>
<dbReference type="Proteomes" id="UP000257109">
    <property type="component" value="Unassembled WGS sequence"/>
</dbReference>
<dbReference type="EMBL" id="QJKJ01002054">
    <property type="protein sequence ID" value="RDY04565.1"/>
    <property type="molecule type" value="Genomic_DNA"/>
</dbReference>
<evidence type="ECO:0008006" key="4">
    <source>
        <dbReference type="Google" id="ProtNLM"/>
    </source>
</evidence>
<evidence type="ECO:0000256" key="1">
    <source>
        <dbReference type="SAM" id="MobiDB-lite"/>
    </source>
</evidence>
<evidence type="ECO:0000313" key="2">
    <source>
        <dbReference type="EMBL" id="RDY04565.1"/>
    </source>
</evidence>
<feature type="compositionally biased region" description="Polar residues" evidence="1">
    <location>
        <begin position="9"/>
        <end position="18"/>
    </location>
</feature>
<comment type="caution">
    <text evidence="2">The sequence shown here is derived from an EMBL/GenBank/DDBJ whole genome shotgun (WGS) entry which is preliminary data.</text>
</comment>
<sequence>MLQVEDINGQDTSSSKTPDLQYGKQHITIWDQRSQPITNETRKPNDPIDVTGKATCCWITSTKHKHPTDMCPTLQEIESDHPESVGAIGVPAKYEHHNLRPQDTDRTTSQHCESSTFSWVRKSSLTNNSKFEGECEHSITKKWERITSTAIARTLSARKPESDEELLKIFRKVEINILLLDAIKHIPKYAKFLRELCVHKRKKMKRRVSTLTKNDAIITRSQQDLQKKCQNPKIFYVPCTIGDCIFPDAMLDLGTSINVMPTSIYKSLNFGDLEPTGMTVQLANRSVFQPFGVLEDVLV</sequence>
<name>A0A371HP29_MUCPR</name>
<keyword evidence="3" id="KW-1185">Reference proteome</keyword>
<dbReference type="PANTHER" id="PTHR33067">
    <property type="entry name" value="RNA-DIRECTED DNA POLYMERASE-RELATED"/>
    <property type="match status" value="1"/>
</dbReference>
<organism evidence="2 3">
    <name type="scientific">Mucuna pruriens</name>
    <name type="common">Velvet bean</name>
    <name type="synonym">Dolichos pruriens</name>
    <dbReference type="NCBI Taxonomy" id="157652"/>
    <lineage>
        <taxon>Eukaryota</taxon>
        <taxon>Viridiplantae</taxon>
        <taxon>Streptophyta</taxon>
        <taxon>Embryophyta</taxon>
        <taxon>Tracheophyta</taxon>
        <taxon>Spermatophyta</taxon>
        <taxon>Magnoliopsida</taxon>
        <taxon>eudicotyledons</taxon>
        <taxon>Gunneridae</taxon>
        <taxon>Pentapetalae</taxon>
        <taxon>rosids</taxon>
        <taxon>fabids</taxon>
        <taxon>Fabales</taxon>
        <taxon>Fabaceae</taxon>
        <taxon>Papilionoideae</taxon>
        <taxon>50 kb inversion clade</taxon>
        <taxon>NPAAA clade</taxon>
        <taxon>indigoferoid/millettioid clade</taxon>
        <taxon>Phaseoleae</taxon>
        <taxon>Mucuna</taxon>
    </lineage>
</organism>
<accession>A0A371HP29</accession>
<gene>
    <name evidence="2" type="ORF">CR513_11708</name>
</gene>
<dbReference type="InterPro" id="IPR021109">
    <property type="entry name" value="Peptidase_aspartic_dom_sf"/>
</dbReference>
<dbReference type="Gene3D" id="2.40.70.10">
    <property type="entry name" value="Acid Proteases"/>
    <property type="match status" value="1"/>
</dbReference>
<proteinExistence type="predicted"/>
<dbReference type="OrthoDB" id="778454at2759"/>
<dbReference type="AlphaFoldDB" id="A0A371HP29"/>